<dbReference type="GO" id="GO:0003677">
    <property type="term" value="F:DNA binding"/>
    <property type="evidence" value="ECO:0007669"/>
    <property type="project" value="UniProtKB-KW"/>
</dbReference>
<keyword evidence="2" id="KW-0238">DNA-binding</keyword>
<evidence type="ECO:0000256" key="1">
    <source>
        <dbReference type="ARBA" id="ARBA00023015"/>
    </source>
</evidence>
<dbReference type="PANTHER" id="PTHR33164:SF64">
    <property type="entry name" value="TRANSCRIPTIONAL REGULATOR SLYA"/>
    <property type="match status" value="1"/>
</dbReference>
<dbReference type="InterPro" id="IPR000835">
    <property type="entry name" value="HTH_MarR-typ"/>
</dbReference>
<organism evidence="5 6">
    <name type="scientific">Lichenifustis flavocetrariae</name>
    <dbReference type="NCBI Taxonomy" id="2949735"/>
    <lineage>
        <taxon>Bacteria</taxon>
        <taxon>Pseudomonadati</taxon>
        <taxon>Pseudomonadota</taxon>
        <taxon>Alphaproteobacteria</taxon>
        <taxon>Hyphomicrobiales</taxon>
        <taxon>Lichenihabitantaceae</taxon>
        <taxon>Lichenifustis</taxon>
    </lineage>
</organism>
<sequence length="174" mass="18673">MSDPVATRPFIMASMVQASRKWRKLAQVALAVHGISQARASALVWVHRLGGGVRQVVLASYIGIEGTSLVRLLDELSSAGLVLRKDDPSDRRAKTIWLTQEGERLAEEVETVLRDLRERVLDGIDIGDVDATLRVCGAIERSAALACSGSLSILDGNVLVTEGTIGSADPKIDD</sequence>
<reference evidence="5" key="1">
    <citation type="submission" date="2022-05" db="EMBL/GenBank/DDBJ databases">
        <authorList>
            <person name="Pankratov T."/>
        </authorList>
    </citation>
    <scope>NUCLEOTIDE SEQUENCE</scope>
    <source>
        <strain evidence="5">BP6-180914</strain>
    </source>
</reference>
<dbReference type="SMART" id="SM00347">
    <property type="entry name" value="HTH_MARR"/>
    <property type="match status" value="1"/>
</dbReference>
<dbReference type="InterPro" id="IPR036390">
    <property type="entry name" value="WH_DNA-bd_sf"/>
</dbReference>
<evidence type="ECO:0000256" key="3">
    <source>
        <dbReference type="ARBA" id="ARBA00023163"/>
    </source>
</evidence>
<protein>
    <submittedName>
        <fullName evidence="5">MarR family transcriptional regulator</fullName>
    </submittedName>
</protein>
<dbReference type="Pfam" id="PF12802">
    <property type="entry name" value="MarR_2"/>
    <property type="match status" value="1"/>
</dbReference>
<evidence type="ECO:0000259" key="4">
    <source>
        <dbReference type="PROSITE" id="PS50995"/>
    </source>
</evidence>
<comment type="caution">
    <text evidence="5">The sequence shown here is derived from an EMBL/GenBank/DDBJ whole genome shotgun (WGS) entry which is preliminary data.</text>
</comment>
<name>A0AA41Z3B7_9HYPH</name>
<evidence type="ECO:0000313" key="6">
    <source>
        <dbReference type="Proteomes" id="UP001165667"/>
    </source>
</evidence>
<dbReference type="SUPFAM" id="SSF46785">
    <property type="entry name" value="Winged helix' DNA-binding domain"/>
    <property type="match status" value="1"/>
</dbReference>
<dbReference type="PROSITE" id="PS50995">
    <property type="entry name" value="HTH_MARR_2"/>
    <property type="match status" value="1"/>
</dbReference>
<dbReference type="GO" id="GO:0003700">
    <property type="term" value="F:DNA-binding transcription factor activity"/>
    <property type="evidence" value="ECO:0007669"/>
    <property type="project" value="InterPro"/>
</dbReference>
<dbReference type="GO" id="GO:0006950">
    <property type="term" value="P:response to stress"/>
    <property type="evidence" value="ECO:0007669"/>
    <property type="project" value="TreeGrafter"/>
</dbReference>
<dbReference type="InterPro" id="IPR036388">
    <property type="entry name" value="WH-like_DNA-bd_sf"/>
</dbReference>
<dbReference type="PANTHER" id="PTHR33164">
    <property type="entry name" value="TRANSCRIPTIONAL REGULATOR, MARR FAMILY"/>
    <property type="match status" value="1"/>
</dbReference>
<dbReference type="AlphaFoldDB" id="A0AA41Z3B7"/>
<dbReference type="Gene3D" id="1.10.10.10">
    <property type="entry name" value="Winged helix-like DNA-binding domain superfamily/Winged helix DNA-binding domain"/>
    <property type="match status" value="1"/>
</dbReference>
<dbReference type="Proteomes" id="UP001165667">
    <property type="component" value="Unassembled WGS sequence"/>
</dbReference>
<dbReference type="PRINTS" id="PR00598">
    <property type="entry name" value="HTHMARR"/>
</dbReference>
<evidence type="ECO:0000256" key="2">
    <source>
        <dbReference type="ARBA" id="ARBA00023125"/>
    </source>
</evidence>
<feature type="domain" description="HTH marR-type" evidence="4">
    <location>
        <begin position="8"/>
        <end position="141"/>
    </location>
</feature>
<dbReference type="RefSeq" id="WP_282585950.1">
    <property type="nucleotide sequence ID" value="NZ_JAMOIM010000010.1"/>
</dbReference>
<proteinExistence type="predicted"/>
<dbReference type="EMBL" id="JAMOIM010000010">
    <property type="protein sequence ID" value="MCW6509580.1"/>
    <property type="molecule type" value="Genomic_DNA"/>
</dbReference>
<accession>A0AA41Z3B7</accession>
<keyword evidence="3" id="KW-0804">Transcription</keyword>
<keyword evidence="6" id="KW-1185">Reference proteome</keyword>
<dbReference type="InterPro" id="IPR039422">
    <property type="entry name" value="MarR/SlyA-like"/>
</dbReference>
<gene>
    <name evidence="5" type="ORF">M8523_16285</name>
</gene>
<evidence type="ECO:0000313" key="5">
    <source>
        <dbReference type="EMBL" id="MCW6509580.1"/>
    </source>
</evidence>
<keyword evidence="1" id="KW-0805">Transcription regulation</keyword>